<proteinExistence type="predicted"/>
<dbReference type="Pfam" id="PF11225">
    <property type="entry name" value="DUF3024"/>
    <property type="match status" value="1"/>
</dbReference>
<evidence type="ECO:0008006" key="3">
    <source>
        <dbReference type="Google" id="ProtNLM"/>
    </source>
</evidence>
<keyword evidence="2" id="KW-1185">Reference proteome</keyword>
<evidence type="ECO:0000313" key="2">
    <source>
        <dbReference type="Proteomes" id="UP000184159"/>
    </source>
</evidence>
<organism evidence="1 2">
    <name type="scientific">Vibrio gazogenes DSM 21264 = NBRC 103151</name>
    <dbReference type="NCBI Taxonomy" id="1123492"/>
    <lineage>
        <taxon>Bacteria</taxon>
        <taxon>Pseudomonadati</taxon>
        <taxon>Pseudomonadota</taxon>
        <taxon>Gammaproteobacteria</taxon>
        <taxon>Vibrionales</taxon>
        <taxon>Vibrionaceae</taxon>
        <taxon>Vibrio</taxon>
    </lineage>
</organism>
<evidence type="ECO:0000313" key="1">
    <source>
        <dbReference type="EMBL" id="SHF14008.1"/>
    </source>
</evidence>
<dbReference type="InterPro" id="IPR021388">
    <property type="entry name" value="DUF3024"/>
</dbReference>
<sequence>MAFSEFEQKRYEKIIGTYIESRRPKPSLRKKLDISYRISGQSIEIFEIRPDWKDPSIVNEHPIAKSTYIKTSQCWKIYWMRADLKWYSYEPNTHVKTLDEFIHILDSDEYGCFWG</sequence>
<protein>
    <recommendedName>
        <fullName evidence="3">DUF3024 domain-containing protein</fullName>
    </recommendedName>
</protein>
<dbReference type="Proteomes" id="UP000184159">
    <property type="component" value="Unassembled WGS sequence"/>
</dbReference>
<accession>A0A1M4Z7S6</accession>
<reference evidence="2" key="1">
    <citation type="submission" date="2016-11" db="EMBL/GenBank/DDBJ databases">
        <authorList>
            <person name="Varghese N."/>
            <person name="Submissions S."/>
        </authorList>
    </citation>
    <scope>NUCLEOTIDE SEQUENCE [LARGE SCALE GENOMIC DNA]</scope>
    <source>
        <strain evidence="2">DSM 21264</strain>
    </source>
</reference>
<gene>
    <name evidence="1" type="ORF">SAMN02745781_01505</name>
</gene>
<dbReference type="AlphaFoldDB" id="A0A1M4Z7S6"/>
<name>A0A1M4Z7S6_VIBGA</name>
<dbReference type="RefSeq" id="WP_072957545.1">
    <property type="nucleotide sequence ID" value="NZ_FQUH01000006.1"/>
</dbReference>
<dbReference type="EMBL" id="FQUH01000006">
    <property type="protein sequence ID" value="SHF14008.1"/>
    <property type="molecule type" value="Genomic_DNA"/>
</dbReference>